<organism evidence="12 13">
    <name type="scientific">Tulasnella calospora MUT 4182</name>
    <dbReference type="NCBI Taxonomy" id="1051891"/>
    <lineage>
        <taxon>Eukaryota</taxon>
        <taxon>Fungi</taxon>
        <taxon>Dikarya</taxon>
        <taxon>Basidiomycota</taxon>
        <taxon>Agaricomycotina</taxon>
        <taxon>Agaricomycetes</taxon>
        <taxon>Cantharellales</taxon>
        <taxon>Tulasnellaceae</taxon>
        <taxon>Tulasnella</taxon>
    </lineage>
</organism>
<dbReference type="GO" id="GO:0006412">
    <property type="term" value="P:translation"/>
    <property type="evidence" value="ECO:0007669"/>
    <property type="project" value="InterPro"/>
</dbReference>
<evidence type="ECO:0000256" key="5">
    <source>
        <dbReference type="ARBA" id="ARBA00023274"/>
    </source>
</evidence>
<feature type="compositionally biased region" description="Polar residues" evidence="10">
    <location>
        <begin position="25"/>
        <end position="40"/>
    </location>
</feature>
<evidence type="ECO:0000256" key="1">
    <source>
        <dbReference type="ARBA" id="ARBA00004173"/>
    </source>
</evidence>
<keyword evidence="4" id="KW-0496">Mitochondrion</keyword>
<evidence type="ECO:0000259" key="11">
    <source>
        <dbReference type="PROSITE" id="PS50881"/>
    </source>
</evidence>
<evidence type="ECO:0000256" key="8">
    <source>
        <dbReference type="PROSITE-ProRule" id="PRU00268"/>
    </source>
</evidence>
<dbReference type="STRING" id="1051891.A0A0C3LVL3"/>
<dbReference type="PANTHER" id="PTHR48277">
    <property type="entry name" value="MITOCHONDRIAL RIBOSOMAL PROTEIN S5"/>
    <property type="match status" value="1"/>
</dbReference>
<evidence type="ECO:0000256" key="2">
    <source>
        <dbReference type="ARBA" id="ARBA00008945"/>
    </source>
</evidence>
<reference evidence="13" key="2">
    <citation type="submission" date="2015-01" db="EMBL/GenBank/DDBJ databases">
        <title>Evolutionary Origins and Diversification of the Mycorrhizal Mutualists.</title>
        <authorList>
            <consortium name="DOE Joint Genome Institute"/>
            <consortium name="Mycorrhizal Genomics Consortium"/>
            <person name="Kohler A."/>
            <person name="Kuo A."/>
            <person name="Nagy L.G."/>
            <person name="Floudas D."/>
            <person name="Copeland A."/>
            <person name="Barry K.W."/>
            <person name="Cichocki N."/>
            <person name="Veneault-Fourrey C."/>
            <person name="LaButti K."/>
            <person name="Lindquist E.A."/>
            <person name="Lipzen A."/>
            <person name="Lundell T."/>
            <person name="Morin E."/>
            <person name="Murat C."/>
            <person name="Riley R."/>
            <person name="Ohm R."/>
            <person name="Sun H."/>
            <person name="Tunlid A."/>
            <person name="Henrissat B."/>
            <person name="Grigoriev I.V."/>
            <person name="Hibbett D.S."/>
            <person name="Martin F."/>
        </authorList>
    </citation>
    <scope>NUCLEOTIDE SEQUENCE [LARGE SCALE GENOMIC DNA]</scope>
    <source>
        <strain evidence="13">MUT 4182</strain>
    </source>
</reference>
<dbReference type="OrthoDB" id="309483at2759"/>
<dbReference type="GO" id="GO:0005763">
    <property type="term" value="C:mitochondrial small ribosomal subunit"/>
    <property type="evidence" value="ECO:0007669"/>
    <property type="project" value="UniProtKB-ARBA"/>
</dbReference>
<evidence type="ECO:0000256" key="4">
    <source>
        <dbReference type="ARBA" id="ARBA00023128"/>
    </source>
</evidence>
<name>A0A0C3LVL3_9AGAM</name>
<keyword evidence="3 8" id="KW-0689">Ribosomal protein</keyword>
<comment type="similarity">
    <text evidence="2 9">Belongs to the universal ribosomal protein uS5 family.</text>
</comment>
<dbReference type="InterPro" id="IPR005324">
    <property type="entry name" value="Ribosomal_uS5_C"/>
</dbReference>
<dbReference type="GO" id="GO:0003723">
    <property type="term" value="F:RNA binding"/>
    <property type="evidence" value="ECO:0007669"/>
    <property type="project" value="InterPro"/>
</dbReference>
<protein>
    <recommendedName>
        <fullName evidence="6">Small ribosomal subunit protein uS5m</fullName>
    </recommendedName>
    <alternativeName>
        <fullName evidence="7">28S ribosomal protein S5, mitochondrial</fullName>
    </alternativeName>
</protein>
<accession>A0A0C3LVL3</accession>
<keyword evidence="13" id="KW-1185">Reference proteome</keyword>
<dbReference type="GO" id="GO:0003735">
    <property type="term" value="F:structural constituent of ribosome"/>
    <property type="evidence" value="ECO:0007669"/>
    <property type="project" value="UniProtKB-UniRule"/>
</dbReference>
<dbReference type="Pfam" id="PF03719">
    <property type="entry name" value="Ribosomal_S5_C"/>
    <property type="match status" value="1"/>
</dbReference>
<dbReference type="Gene3D" id="3.30.230.10">
    <property type="match status" value="1"/>
</dbReference>
<dbReference type="SUPFAM" id="SSF54211">
    <property type="entry name" value="Ribosomal protein S5 domain 2-like"/>
    <property type="match status" value="1"/>
</dbReference>
<feature type="region of interest" description="Disordered" evidence="10">
    <location>
        <begin position="23"/>
        <end position="65"/>
    </location>
</feature>
<dbReference type="GO" id="GO:0005743">
    <property type="term" value="C:mitochondrial inner membrane"/>
    <property type="evidence" value="ECO:0007669"/>
    <property type="project" value="UniProtKB-ARBA"/>
</dbReference>
<keyword evidence="5 8" id="KW-0687">Ribonucleoprotein</keyword>
<dbReference type="InterPro" id="IPR013810">
    <property type="entry name" value="Ribosomal_uS5_N"/>
</dbReference>
<proteinExistence type="inferred from homology"/>
<dbReference type="Pfam" id="PF00333">
    <property type="entry name" value="Ribosomal_S5"/>
    <property type="match status" value="1"/>
</dbReference>
<dbReference type="InterPro" id="IPR000851">
    <property type="entry name" value="Ribosomal_uS5"/>
</dbReference>
<evidence type="ECO:0000256" key="7">
    <source>
        <dbReference type="ARBA" id="ARBA00041606"/>
    </source>
</evidence>
<dbReference type="SUPFAM" id="SSF54768">
    <property type="entry name" value="dsRNA-binding domain-like"/>
    <property type="match status" value="1"/>
</dbReference>
<evidence type="ECO:0000256" key="10">
    <source>
        <dbReference type="SAM" id="MobiDB-lite"/>
    </source>
</evidence>
<evidence type="ECO:0000256" key="6">
    <source>
        <dbReference type="ARBA" id="ARBA00039335"/>
    </source>
</evidence>
<dbReference type="InterPro" id="IPR020568">
    <property type="entry name" value="Ribosomal_Su5_D2-typ_SF"/>
</dbReference>
<gene>
    <name evidence="12" type="ORF">M407DRAFT_91978</name>
</gene>
<reference evidence="12 13" key="1">
    <citation type="submission" date="2014-04" db="EMBL/GenBank/DDBJ databases">
        <authorList>
            <consortium name="DOE Joint Genome Institute"/>
            <person name="Kuo A."/>
            <person name="Girlanda M."/>
            <person name="Perotto S."/>
            <person name="Kohler A."/>
            <person name="Nagy L.G."/>
            <person name="Floudas D."/>
            <person name="Copeland A."/>
            <person name="Barry K.W."/>
            <person name="Cichocki N."/>
            <person name="Veneault-Fourrey C."/>
            <person name="LaButti K."/>
            <person name="Lindquist E.A."/>
            <person name="Lipzen A."/>
            <person name="Lundell T."/>
            <person name="Morin E."/>
            <person name="Murat C."/>
            <person name="Sun H."/>
            <person name="Tunlid A."/>
            <person name="Henrissat B."/>
            <person name="Grigoriev I.V."/>
            <person name="Hibbett D.S."/>
            <person name="Martin F."/>
            <person name="Nordberg H.P."/>
            <person name="Cantor M.N."/>
            <person name="Hua S.X."/>
        </authorList>
    </citation>
    <scope>NUCLEOTIDE SEQUENCE [LARGE SCALE GENOMIC DNA]</scope>
    <source>
        <strain evidence="12 13">MUT 4182</strain>
    </source>
</reference>
<dbReference type="Proteomes" id="UP000054248">
    <property type="component" value="Unassembled WGS sequence"/>
</dbReference>
<dbReference type="FunFam" id="3.30.160.20:FF:000022">
    <property type="entry name" value="28S ribosomal protein S5, mitochondrial"/>
    <property type="match status" value="1"/>
</dbReference>
<evidence type="ECO:0000313" key="12">
    <source>
        <dbReference type="EMBL" id="KIO25417.1"/>
    </source>
</evidence>
<feature type="domain" description="S5 DRBM" evidence="11">
    <location>
        <begin position="132"/>
        <end position="195"/>
    </location>
</feature>
<comment type="subcellular location">
    <subcellularLocation>
        <location evidence="1">Mitochondrion</location>
    </subcellularLocation>
</comment>
<sequence length="313" mass="34160">MLRTFLSSSQLSKAPATCIRGARLASTSSGVPQTPNQERTTQGRRRRPLFSKSLTQKPGASYPRVTDVNPILDAWDHGTENASLSQDPNRSLFDDASDTDVTFLNDPPPFPFLSGEEERDLKARPLINRSNQHTYVLLRKRVVHQTGKGKISSMYYGVVVGNGAGIVGFGDAKSDDQATGIQKATANAYKNCDSLDLFEGRTIWTDMRIKFGSTELHLRPRPRGFGLMCNPYVHQVCKAAGIKDISAKVHGSRNPMAVIKATLMLLQSGGAPLGMGNGIGGKGRREEKKVGIKSLQTLERERGRAFTDGGSWI</sequence>
<evidence type="ECO:0000313" key="13">
    <source>
        <dbReference type="Proteomes" id="UP000054248"/>
    </source>
</evidence>
<dbReference type="FunFam" id="3.30.230.10:FF:000002">
    <property type="entry name" value="30S ribosomal protein S5"/>
    <property type="match status" value="1"/>
</dbReference>
<evidence type="ECO:0000256" key="9">
    <source>
        <dbReference type="RuleBase" id="RU003823"/>
    </source>
</evidence>
<dbReference type="PANTHER" id="PTHR48277:SF1">
    <property type="entry name" value="MITOCHONDRIAL RIBOSOMAL PROTEIN S5"/>
    <property type="match status" value="1"/>
</dbReference>
<evidence type="ECO:0000256" key="3">
    <source>
        <dbReference type="ARBA" id="ARBA00022980"/>
    </source>
</evidence>
<dbReference type="Gene3D" id="3.30.160.20">
    <property type="match status" value="1"/>
</dbReference>
<dbReference type="InterPro" id="IPR014721">
    <property type="entry name" value="Ribsml_uS5_D2-typ_fold_subgr"/>
</dbReference>
<dbReference type="HOGENOM" id="CLU_038700_0_0_1"/>
<dbReference type="PROSITE" id="PS50881">
    <property type="entry name" value="S5_DSRBD"/>
    <property type="match status" value="1"/>
</dbReference>
<dbReference type="AlphaFoldDB" id="A0A0C3LVL3"/>
<dbReference type="EMBL" id="KN823042">
    <property type="protein sequence ID" value="KIO25417.1"/>
    <property type="molecule type" value="Genomic_DNA"/>
</dbReference>